<organism evidence="5 6">
    <name type="scientific">Lutimonas vermicola</name>
    <dbReference type="NCBI Taxonomy" id="414288"/>
    <lineage>
        <taxon>Bacteria</taxon>
        <taxon>Pseudomonadati</taxon>
        <taxon>Bacteroidota</taxon>
        <taxon>Flavobacteriia</taxon>
        <taxon>Flavobacteriales</taxon>
        <taxon>Flavobacteriaceae</taxon>
        <taxon>Lutimonas</taxon>
    </lineage>
</organism>
<dbReference type="Proteomes" id="UP001474120">
    <property type="component" value="Unassembled WGS sequence"/>
</dbReference>
<evidence type="ECO:0000256" key="2">
    <source>
        <dbReference type="ARBA" id="ARBA00023125"/>
    </source>
</evidence>
<comment type="caution">
    <text evidence="5">The sequence shown here is derived from an EMBL/GenBank/DDBJ whole genome shotgun (WGS) entry which is preliminary data.</text>
</comment>
<keyword evidence="2" id="KW-0238">DNA-binding</keyword>
<dbReference type="Pfam" id="PF01047">
    <property type="entry name" value="MarR"/>
    <property type="match status" value="1"/>
</dbReference>
<keyword evidence="3" id="KW-0804">Transcription</keyword>
<dbReference type="Gene3D" id="1.10.10.10">
    <property type="entry name" value="Winged helix-like DNA-binding domain superfamily/Winged helix DNA-binding domain"/>
    <property type="match status" value="1"/>
</dbReference>
<evidence type="ECO:0000313" key="5">
    <source>
        <dbReference type="EMBL" id="MEL4455130.1"/>
    </source>
</evidence>
<dbReference type="InterPro" id="IPR036390">
    <property type="entry name" value="WH_DNA-bd_sf"/>
</dbReference>
<sequence>MFNKTQDPLSLIPWIGKTAKFMDYYIGDYMKSRGIDLSKEQFIVLKYLNESDGRKQNDLAFITNRSKTALTRLINTMEKKGLVSRSICEKDMRINHIYLTPSGREIWAMAYPVFLEIIQELQQGISEEDILLVQEVMKQIQKNINLKTTVNQ</sequence>
<dbReference type="RefSeq" id="WP_342158898.1">
    <property type="nucleotide sequence ID" value="NZ_JBCDNA010000001.1"/>
</dbReference>
<dbReference type="EMBL" id="JBCDNA010000001">
    <property type="protein sequence ID" value="MEL4455130.1"/>
    <property type="molecule type" value="Genomic_DNA"/>
</dbReference>
<gene>
    <name evidence="5" type="ORF">AABB81_04435</name>
</gene>
<dbReference type="PANTHER" id="PTHR42756:SF1">
    <property type="entry name" value="TRANSCRIPTIONAL REPRESSOR OF EMRAB OPERON"/>
    <property type="match status" value="1"/>
</dbReference>
<evidence type="ECO:0000313" key="6">
    <source>
        <dbReference type="Proteomes" id="UP001474120"/>
    </source>
</evidence>
<dbReference type="SUPFAM" id="SSF46785">
    <property type="entry name" value="Winged helix' DNA-binding domain"/>
    <property type="match status" value="1"/>
</dbReference>
<keyword evidence="1" id="KW-0805">Transcription regulation</keyword>
<feature type="domain" description="HTH marR-type" evidence="4">
    <location>
        <begin position="1"/>
        <end position="142"/>
    </location>
</feature>
<name>A0ABU9KZZ7_9FLAO</name>
<dbReference type="InterPro" id="IPR036388">
    <property type="entry name" value="WH-like_DNA-bd_sf"/>
</dbReference>
<reference evidence="5 6" key="1">
    <citation type="submission" date="2024-04" db="EMBL/GenBank/DDBJ databases">
        <title>whole genome sequencing of Lutimonas vermicola strain IMCC1616.</title>
        <authorList>
            <person name="Bae S.S."/>
        </authorList>
    </citation>
    <scope>NUCLEOTIDE SEQUENCE [LARGE SCALE GENOMIC DNA]</scope>
    <source>
        <strain evidence="5 6">IMCC1616</strain>
    </source>
</reference>
<dbReference type="InterPro" id="IPR000835">
    <property type="entry name" value="HTH_MarR-typ"/>
</dbReference>
<evidence type="ECO:0000256" key="3">
    <source>
        <dbReference type="ARBA" id="ARBA00023163"/>
    </source>
</evidence>
<dbReference type="PANTHER" id="PTHR42756">
    <property type="entry name" value="TRANSCRIPTIONAL REGULATOR, MARR"/>
    <property type="match status" value="1"/>
</dbReference>
<dbReference type="SMART" id="SM00347">
    <property type="entry name" value="HTH_MARR"/>
    <property type="match status" value="1"/>
</dbReference>
<dbReference type="PROSITE" id="PS50995">
    <property type="entry name" value="HTH_MARR_2"/>
    <property type="match status" value="1"/>
</dbReference>
<proteinExistence type="predicted"/>
<keyword evidence="6" id="KW-1185">Reference proteome</keyword>
<protein>
    <submittedName>
        <fullName evidence="5">MarR family transcriptional regulator</fullName>
    </submittedName>
</protein>
<evidence type="ECO:0000256" key="1">
    <source>
        <dbReference type="ARBA" id="ARBA00023015"/>
    </source>
</evidence>
<evidence type="ECO:0000259" key="4">
    <source>
        <dbReference type="PROSITE" id="PS50995"/>
    </source>
</evidence>
<dbReference type="PRINTS" id="PR00598">
    <property type="entry name" value="HTHMARR"/>
</dbReference>
<accession>A0ABU9KZZ7</accession>